<organism evidence="2 3">
    <name type="scientific">Candidatus Chloroploca mongolica</name>
    <dbReference type="NCBI Taxonomy" id="2528176"/>
    <lineage>
        <taxon>Bacteria</taxon>
        <taxon>Bacillati</taxon>
        <taxon>Chloroflexota</taxon>
        <taxon>Chloroflexia</taxon>
        <taxon>Chloroflexales</taxon>
        <taxon>Chloroflexineae</taxon>
        <taxon>Oscillochloridaceae</taxon>
        <taxon>Candidatus Chloroploca</taxon>
    </lineage>
</organism>
<dbReference type="RefSeq" id="WP_135479430.1">
    <property type="nucleotide sequence ID" value="NZ_SIJK02000030.1"/>
</dbReference>
<dbReference type="Pfam" id="PF22187">
    <property type="entry name" value="DUF6946"/>
    <property type="match status" value="1"/>
</dbReference>
<dbReference type="InterPro" id="IPR054024">
    <property type="entry name" value="DUF6946"/>
</dbReference>
<evidence type="ECO:0000313" key="2">
    <source>
        <dbReference type="EMBL" id="MBP1467213.1"/>
    </source>
</evidence>
<protein>
    <recommendedName>
        <fullName evidence="1">DUF6946 domain-containing protein</fullName>
    </recommendedName>
</protein>
<reference evidence="2 3" key="1">
    <citation type="submission" date="2021-03" db="EMBL/GenBank/DDBJ databases">
        <authorList>
            <person name="Grouzdev D.S."/>
        </authorList>
    </citation>
    <scope>NUCLEOTIDE SEQUENCE [LARGE SCALE GENOMIC DNA]</scope>
    <source>
        <strain evidence="2 3">M50-1</strain>
    </source>
</reference>
<comment type="caution">
    <text evidence="2">The sequence shown here is derived from an EMBL/GenBank/DDBJ whole genome shotgun (WGS) entry which is preliminary data.</text>
</comment>
<dbReference type="Proteomes" id="UP001193081">
    <property type="component" value="Unassembled WGS sequence"/>
</dbReference>
<sequence length="256" mass="27589">MPVKKAGRILASLEDWAKYAGPKHARQWVEGRSAQEVARAWLASGEEVPPEISALLATHDRFGPLLAWDAEPEAKLRFDRFPGEPSNGDLVVSLEDSFGPYLMTVEAKADEPYGATVAQTLRAAQAKGHKNPRSKGLIRVKQLAEALFGPCADEDPGFGVLRYQLLTACAGALCEAERRNDARAILLVHEFITPKTSDAKHARNAADLDAFVSVLSGGKVPNVTPGSLVGPFHVPGHPLITTPVDLFIGKASRTLR</sequence>
<dbReference type="EMBL" id="SIJK02000030">
    <property type="protein sequence ID" value="MBP1467213.1"/>
    <property type="molecule type" value="Genomic_DNA"/>
</dbReference>
<evidence type="ECO:0000313" key="3">
    <source>
        <dbReference type="Proteomes" id="UP001193081"/>
    </source>
</evidence>
<name>A0ABS4DCP1_9CHLR</name>
<proteinExistence type="predicted"/>
<gene>
    <name evidence="2" type="ORF">EYB53_015985</name>
</gene>
<keyword evidence="3" id="KW-1185">Reference proteome</keyword>
<evidence type="ECO:0000259" key="1">
    <source>
        <dbReference type="Pfam" id="PF22187"/>
    </source>
</evidence>
<feature type="domain" description="DUF6946" evidence="1">
    <location>
        <begin position="12"/>
        <end position="218"/>
    </location>
</feature>
<accession>A0ABS4DCP1</accession>